<accession>U5D8Q2</accession>
<dbReference type="PANTHER" id="PTHR47181:SF2">
    <property type="entry name" value="BRCA1 C TERMINUS DOMAIN CONTAINING PROTEIN, EXPRESSED"/>
    <property type="match status" value="1"/>
</dbReference>
<dbReference type="InterPro" id="IPR036420">
    <property type="entry name" value="BRCT_dom_sf"/>
</dbReference>
<dbReference type="InterPro" id="IPR013083">
    <property type="entry name" value="Znf_RING/FYVE/PHD"/>
</dbReference>
<dbReference type="eggNOG" id="KOG1929">
    <property type="taxonomic scope" value="Eukaryota"/>
</dbReference>
<feature type="domain" description="BRCT" evidence="4">
    <location>
        <begin position="932"/>
        <end position="1014"/>
    </location>
</feature>
<dbReference type="Pfam" id="PF12738">
    <property type="entry name" value="PTCB-BRCT"/>
    <property type="match status" value="1"/>
</dbReference>
<dbReference type="Gene3D" id="3.40.50.10190">
    <property type="entry name" value="BRCT domain"/>
    <property type="match status" value="4"/>
</dbReference>
<dbReference type="Gramene" id="ERN16768">
    <property type="protein sequence ID" value="ERN16768"/>
    <property type="gene ID" value="AMTR_s00057p00057240"/>
</dbReference>
<dbReference type="eggNOG" id="KOG0825">
    <property type="taxonomic scope" value="Eukaryota"/>
</dbReference>
<keyword evidence="6" id="KW-1185">Reference proteome</keyword>
<dbReference type="OMA" id="DSHNWSY"/>
<feature type="region of interest" description="Disordered" evidence="3">
    <location>
        <begin position="670"/>
        <end position="722"/>
    </location>
</feature>
<proteinExistence type="predicted"/>
<dbReference type="PROSITE" id="PS50172">
    <property type="entry name" value="BRCT"/>
    <property type="match status" value="3"/>
</dbReference>
<dbReference type="HOGENOM" id="CLU_007582_0_0_1"/>
<dbReference type="InterPro" id="IPR001357">
    <property type="entry name" value="BRCT_dom"/>
</dbReference>
<feature type="compositionally biased region" description="Basic residues" evidence="3">
    <location>
        <begin position="691"/>
        <end position="700"/>
    </location>
</feature>
<keyword evidence="1" id="KW-0863">Zinc-finger</keyword>
<dbReference type="STRING" id="13333.U5D8Q2"/>
<dbReference type="GO" id="GO:0000724">
    <property type="term" value="P:double-strand break repair via homologous recombination"/>
    <property type="evidence" value="ECO:0000318"/>
    <property type="project" value="GO_Central"/>
</dbReference>
<evidence type="ECO:0000256" key="2">
    <source>
        <dbReference type="ARBA" id="ARBA00022833"/>
    </source>
</evidence>
<sequence length="1226" mass="135676">MRDPQAINDGNSQLFSGVRFVLFGFDEAAQIQYQSELENGGAIDVSPYNSSCTHVIVHRLTYNDPVCVEARHDGKTLVSALWVEDSLEFGKLADANQILYKPVRDLNGIRGCQSMHICLTGYQKQERSDIMKMVDLMGAQFTKPLIASKVTHLVCYKFEGEKYNLAKKLGIKLINHRWLEDCLKAWDILPEDRYRISGWELEMLEAEARDSEEETTKAVIPTTPFRARGNSGVLPLQSEVLRSTNSDISMPQGARSIQKKTDAAEASSAVQIDIARNDMLFSTPCKEAPNRKDHVPCDGTNKECNEMLSYQDMGAKLMADNDHVMEDIVVGGDTTTSIDEVQNHMVGANLVSSEKKTPKRSHSSAINVTPNSMSYSRKISKKSTMAELLDELSSGLNSSSLKTFGENDSIKNDDNVVSTAQPFKTSVHRVGEEVINVEKLPQWSTGKGEEAVLETGAVPFREGKALESQKHIFETSLGNGHSAETVLDGLPLHQTRINVNPSVKEENKRLECNALVNCTENGQTGSTENQCATLRKKTLKRRPLISKKGEHKLDLSLSKMAGIPTNGELKAVLDMQMDMSNGSGESIMKNLKPTEAVTADVKPKTSLNGFQTLEMPTKSENDNGLLNELASLSNHGISEESKSHQSGKSPESIKSAAIKLQSSTIVEECDNGSFDKKKDGEHNNVEDKKLVPKKSMRCRAKLSTSDLSKGKSECPSGQSGSQGEVTICAEKADETGLYTGKSLKDLNTEMEDLTVKPDDCMAVAQENEVMSPKSISRKNVKKNAIVSETSMDAEKENKLIPTGEETSESAKPQYRNGRVFKKILKGKKTKVENSTMNLGTQDKVAKLKTSLKKSVPENVILNDTYMARENENKRIPRGKQTAEMAKPQSEKAAVKSETKTFQNIDMDNGFEAKGLGRVRQSAIMIQPAQRWFILSGHPLQKKEFQQVIKKVRGKLCKDSHNWSYQATHFIVPDPVRRTEKFFAAAAAGRWILKTDYLTSSYQAGWFLEEEPFEWHKSGLSEDGAINLEAPRKWRLLREKTGHGAFYGMRIVVYGECIAPTLDSLKRVVKAGDGVILATSPPYTRLLKSGVDYAVVSPGMPHADAWVQEFMHHGIPCILADYLVEYVCKPGYPLDRHVLFKMHDAAKKSYDNLMARGQEVVKGEEANGDDTICDVCHSGERANVMLLCGDENGAGCGVGRHIDCCDPPFEAVPEEDWFCSERCKPLG</sequence>
<protein>
    <recommendedName>
        <fullName evidence="4">BRCT domain-containing protein</fullName>
    </recommendedName>
</protein>
<feature type="domain" description="BRCT" evidence="4">
    <location>
        <begin position="113"/>
        <end position="196"/>
    </location>
</feature>
<organism evidence="5 6">
    <name type="scientific">Amborella trichopoda</name>
    <dbReference type="NCBI Taxonomy" id="13333"/>
    <lineage>
        <taxon>Eukaryota</taxon>
        <taxon>Viridiplantae</taxon>
        <taxon>Streptophyta</taxon>
        <taxon>Embryophyta</taxon>
        <taxon>Tracheophyta</taxon>
        <taxon>Spermatophyta</taxon>
        <taxon>Magnoliopsida</taxon>
        <taxon>Amborellales</taxon>
        <taxon>Amborellaceae</taxon>
        <taxon>Amborella</taxon>
    </lineage>
</organism>
<dbReference type="SUPFAM" id="SSF57903">
    <property type="entry name" value="FYVE/PHD zinc finger"/>
    <property type="match status" value="1"/>
</dbReference>
<dbReference type="PANTHER" id="PTHR47181">
    <property type="entry name" value="BRCA1 C TERMINUS DOMAIN CONTAINING PROTEIN, EXPRESSED"/>
    <property type="match status" value="1"/>
</dbReference>
<dbReference type="Gene3D" id="3.30.40.10">
    <property type="entry name" value="Zinc/RING finger domain, C3HC4 (zinc finger)"/>
    <property type="match status" value="1"/>
</dbReference>
<dbReference type="GO" id="GO:0005634">
    <property type="term" value="C:nucleus"/>
    <property type="evidence" value="ECO:0000318"/>
    <property type="project" value="GO_Central"/>
</dbReference>
<dbReference type="InterPro" id="IPR044254">
    <property type="entry name" value="At4g02110-like"/>
</dbReference>
<dbReference type="OrthoDB" id="1935339at2759"/>
<dbReference type="CDD" id="cd17738">
    <property type="entry name" value="BRCT_TopBP1_rpt7"/>
    <property type="match status" value="1"/>
</dbReference>
<dbReference type="AlphaFoldDB" id="U5D8Q2"/>
<evidence type="ECO:0000256" key="1">
    <source>
        <dbReference type="ARBA" id="ARBA00022771"/>
    </source>
</evidence>
<dbReference type="KEGG" id="atr:18445093"/>
<gene>
    <name evidence="5" type="ORF">AMTR_s00057p00057240</name>
</gene>
<reference evidence="6" key="1">
    <citation type="journal article" date="2013" name="Science">
        <title>The Amborella genome and the evolution of flowering plants.</title>
        <authorList>
            <consortium name="Amborella Genome Project"/>
        </authorList>
    </citation>
    <scope>NUCLEOTIDE SEQUENCE [LARGE SCALE GENOMIC DNA]</scope>
</reference>
<feature type="domain" description="BRCT" evidence="4">
    <location>
        <begin position="10"/>
        <end position="100"/>
    </location>
</feature>
<dbReference type="Proteomes" id="UP000017836">
    <property type="component" value="Unassembled WGS sequence"/>
</dbReference>
<name>U5D8Q2_AMBTC</name>
<dbReference type="SMART" id="SM00292">
    <property type="entry name" value="BRCT"/>
    <property type="match status" value="4"/>
</dbReference>
<keyword evidence="1" id="KW-0479">Metal-binding</keyword>
<evidence type="ECO:0000313" key="6">
    <source>
        <dbReference type="Proteomes" id="UP000017836"/>
    </source>
</evidence>
<dbReference type="EMBL" id="KI392405">
    <property type="protein sequence ID" value="ERN16768.1"/>
    <property type="molecule type" value="Genomic_DNA"/>
</dbReference>
<evidence type="ECO:0000256" key="3">
    <source>
        <dbReference type="SAM" id="MobiDB-lite"/>
    </source>
</evidence>
<dbReference type="GO" id="GO:0008270">
    <property type="term" value="F:zinc ion binding"/>
    <property type="evidence" value="ECO:0007669"/>
    <property type="project" value="UniProtKB-KW"/>
</dbReference>
<keyword evidence="2" id="KW-0862">Zinc</keyword>
<dbReference type="Pfam" id="PF00533">
    <property type="entry name" value="BRCT"/>
    <property type="match status" value="1"/>
</dbReference>
<evidence type="ECO:0000313" key="5">
    <source>
        <dbReference type="EMBL" id="ERN16768.1"/>
    </source>
</evidence>
<feature type="compositionally biased region" description="Basic and acidic residues" evidence="3">
    <location>
        <begin position="673"/>
        <end position="690"/>
    </location>
</feature>
<dbReference type="InterPro" id="IPR011011">
    <property type="entry name" value="Znf_FYVE_PHD"/>
</dbReference>
<evidence type="ECO:0000259" key="4">
    <source>
        <dbReference type="PROSITE" id="PS50172"/>
    </source>
</evidence>
<dbReference type="SUPFAM" id="SSF52113">
    <property type="entry name" value="BRCT domain"/>
    <property type="match status" value="3"/>
</dbReference>